<keyword evidence="3 7" id="KW-0812">Transmembrane</keyword>
<feature type="transmembrane region" description="Helical" evidence="7">
    <location>
        <begin position="6"/>
        <end position="30"/>
    </location>
</feature>
<dbReference type="AlphaFoldDB" id="A0A4T0X4G9"/>
<evidence type="ECO:0000256" key="7">
    <source>
        <dbReference type="SAM" id="Phobius"/>
    </source>
</evidence>
<dbReference type="CDD" id="cd22906">
    <property type="entry name" value="HFD_DRAP1"/>
    <property type="match status" value="1"/>
</dbReference>
<feature type="transmembrane region" description="Helical" evidence="7">
    <location>
        <begin position="255"/>
        <end position="276"/>
    </location>
</feature>
<feature type="transmembrane region" description="Helical" evidence="7">
    <location>
        <begin position="136"/>
        <end position="156"/>
    </location>
</feature>
<dbReference type="Gene3D" id="1.10.20.10">
    <property type="entry name" value="Histone, subunit A"/>
    <property type="match status" value="1"/>
</dbReference>
<protein>
    <recommendedName>
        <fullName evidence="8">Transcription factor CBF/NF-Y/archaeal histone domain-containing protein</fullName>
    </recommendedName>
</protein>
<evidence type="ECO:0000256" key="4">
    <source>
        <dbReference type="ARBA" id="ARBA00022989"/>
    </source>
</evidence>
<dbReference type="SUPFAM" id="SSF47113">
    <property type="entry name" value="Histone-fold"/>
    <property type="match status" value="1"/>
</dbReference>
<evidence type="ECO:0000313" key="10">
    <source>
        <dbReference type="Proteomes" id="UP000307173"/>
    </source>
</evidence>
<comment type="similarity">
    <text evidence="2">Belongs to the TDE1 family.</text>
</comment>
<evidence type="ECO:0000256" key="1">
    <source>
        <dbReference type="ARBA" id="ARBA00004141"/>
    </source>
</evidence>
<accession>A0A4T0X4G9</accession>
<proteinExistence type="inferred from homology"/>
<keyword evidence="5 7" id="KW-0472">Membrane</keyword>
<feature type="transmembrane region" description="Helical" evidence="7">
    <location>
        <begin position="447"/>
        <end position="469"/>
    </location>
</feature>
<dbReference type="InterPro" id="IPR009072">
    <property type="entry name" value="Histone-fold"/>
</dbReference>
<evidence type="ECO:0000256" key="2">
    <source>
        <dbReference type="ARBA" id="ARBA00006665"/>
    </source>
</evidence>
<feature type="region of interest" description="Disordered" evidence="6">
    <location>
        <begin position="407"/>
        <end position="430"/>
    </location>
</feature>
<dbReference type="Proteomes" id="UP000307173">
    <property type="component" value="Unassembled WGS sequence"/>
</dbReference>
<feature type="transmembrane region" description="Helical" evidence="7">
    <location>
        <begin position="162"/>
        <end position="185"/>
    </location>
</feature>
<dbReference type="Pfam" id="PF03348">
    <property type="entry name" value="Serinc"/>
    <property type="match status" value="1"/>
</dbReference>
<comment type="subcellular location">
    <subcellularLocation>
        <location evidence="1">Membrane</location>
        <topology evidence="1">Multi-pass membrane protein</topology>
    </subcellularLocation>
</comment>
<dbReference type="InterPro" id="IPR005016">
    <property type="entry name" value="TDE1/TMS"/>
</dbReference>
<name>A0A4T0X4G9_9ASCO</name>
<feature type="transmembrane region" description="Helical" evidence="7">
    <location>
        <begin position="106"/>
        <end position="124"/>
    </location>
</feature>
<organism evidence="9 10">
    <name type="scientific">Pichia inconspicua</name>
    <dbReference type="NCBI Taxonomy" id="52247"/>
    <lineage>
        <taxon>Eukaryota</taxon>
        <taxon>Fungi</taxon>
        <taxon>Dikarya</taxon>
        <taxon>Ascomycota</taxon>
        <taxon>Saccharomycotina</taxon>
        <taxon>Pichiomycetes</taxon>
        <taxon>Pichiales</taxon>
        <taxon>Pichiaceae</taxon>
        <taxon>Pichia</taxon>
    </lineage>
</organism>
<dbReference type="OrthoDB" id="5963193at2759"/>
<evidence type="ECO:0000256" key="6">
    <source>
        <dbReference type="SAM" id="MobiDB-lite"/>
    </source>
</evidence>
<gene>
    <name evidence="9" type="ORF">CANINC_001038</name>
</gene>
<feature type="domain" description="Transcription factor CBF/NF-Y/archaeal histone" evidence="8">
    <location>
        <begin position="527"/>
        <end position="579"/>
    </location>
</feature>
<keyword evidence="10" id="KW-1185">Reference proteome</keyword>
<evidence type="ECO:0000256" key="3">
    <source>
        <dbReference type="ARBA" id="ARBA00022692"/>
    </source>
</evidence>
<feature type="compositionally biased region" description="Acidic residues" evidence="6">
    <location>
        <begin position="416"/>
        <end position="429"/>
    </location>
</feature>
<feature type="transmembrane region" description="Helical" evidence="7">
    <location>
        <begin position="226"/>
        <end position="249"/>
    </location>
</feature>
<feature type="region of interest" description="Disordered" evidence="6">
    <location>
        <begin position="609"/>
        <end position="636"/>
    </location>
</feature>
<reference evidence="9 10" key="1">
    <citation type="journal article" date="2019" name="Front. Genet.">
        <title>Whole-Genome Sequencing of the Opportunistic Yeast Pathogen Candida inconspicua Uncovers Its Hybrid Origin.</title>
        <authorList>
            <person name="Mixao V."/>
            <person name="Hansen A.P."/>
            <person name="Saus E."/>
            <person name="Boekhout T."/>
            <person name="Lass-Florl C."/>
            <person name="Gabaldon T."/>
        </authorList>
    </citation>
    <scope>NUCLEOTIDE SEQUENCE [LARGE SCALE GENOMIC DNA]</scope>
    <source>
        <strain evidence="9 10">CBS 180</strain>
    </source>
</reference>
<evidence type="ECO:0000313" key="9">
    <source>
        <dbReference type="EMBL" id="TID30336.1"/>
    </source>
</evidence>
<evidence type="ECO:0000256" key="5">
    <source>
        <dbReference type="ARBA" id="ARBA00023136"/>
    </source>
</evidence>
<keyword evidence="4 7" id="KW-1133">Transmembrane helix</keyword>
<feature type="compositionally biased region" description="Low complexity" evidence="6">
    <location>
        <begin position="617"/>
        <end position="629"/>
    </location>
</feature>
<dbReference type="GO" id="GO:0016020">
    <property type="term" value="C:membrane"/>
    <property type="evidence" value="ECO:0007669"/>
    <property type="project" value="UniProtKB-SubCell"/>
</dbReference>
<comment type="caution">
    <text evidence="9">The sequence shown here is derived from an EMBL/GenBank/DDBJ whole genome shotgun (WGS) entry which is preliminary data.</text>
</comment>
<dbReference type="EMBL" id="SELW01000155">
    <property type="protein sequence ID" value="TID30336.1"/>
    <property type="molecule type" value="Genomic_DNA"/>
</dbReference>
<dbReference type="PANTHER" id="PTHR10383">
    <property type="entry name" value="SERINE INCORPORATOR"/>
    <property type="match status" value="1"/>
</dbReference>
<dbReference type="Pfam" id="PF00808">
    <property type="entry name" value="CBFD_NFYB_HMF"/>
    <property type="match status" value="1"/>
</dbReference>
<sequence>MGAVLSIPLIPVTMVGSWLSSCLGVSICSCCLSKNINPLMQTFKSSIATRIMYAIIFMINSIISWIAVSNSISKLVEKLTWGIFKFGNKYCQDEKSCIGFTSVQRINFSLGLLHLILAGLLIGVKSTKNPRAIIQNGYWMTKIGILLTFIFTSYLIPDKFFIIWGNYFSILFSTIFIGIGLILLVDFAHEWAETCIERIEEGEIYLDEEESNGICNIEGSKFWKNLLIGGTLSMYSGVLIMTIIMYKYFAQEGCHMNMTVITINLIFTILITGLSISPMVQEYNSNAGIAQSSMCCIYNTYLIFSACLSEPDDKRCNPLIRSNGTKNLTVIVGAIFTFGAVAYTTTRAAANSAFNHNHEYSSNDYIDNITIDSSSHAMETIRDTQPQKKKSLRYEAIKQAVDEGSLPESVLHDPSYYEDGEDEEDEEDNGLTTLLGEERTRTKYSYVLFHIIFFLATQYIAALLTINVATDTGSSSSPDTFVPVGRTYFNTWLKIASSWITTTTPVTTTTATTAFPGLQSYRQMKTHFPSARIKKLLQSDEDIGKVAQATPLVVGRAVELFMCALVEKTLEQSTEQGKKVPVSVLKSVIDNNEEFDFLLDVCDKYMTPSHQLQQGQSSESNSNNNNNNNKSDDFSD</sequence>
<dbReference type="InterPro" id="IPR003958">
    <property type="entry name" value="CBFA_NFYB_domain"/>
</dbReference>
<dbReference type="PANTHER" id="PTHR10383:SF9">
    <property type="entry name" value="SERINE INCORPORATOR, ISOFORM F"/>
    <property type="match status" value="1"/>
</dbReference>
<evidence type="ECO:0000259" key="8">
    <source>
        <dbReference type="Pfam" id="PF00808"/>
    </source>
</evidence>
<feature type="transmembrane region" description="Helical" evidence="7">
    <location>
        <begin position="51"/>
        <end position="68"/>
    </location>
</feature>
<dbReference type="GO" id="GO:0046982">
    <property type="term" value="F:protein heterodimerization activity"/>
    <property type="evidence" value="ECO:0007669"/>
    <property type="project" value="InterPro"/>
</dbReference>